<name>A0ABY6JYB8_9ARAC</name>
<dbReference type="EMBL" id="CP092863">
    <property type="protein sequence ID" value="UYV61518.1"/>
    <property type="molecule type" value="Genomic_DNA"/>
</dbReference>
<sequence>MSGTFCERPPEVHFFWELFVTGARLVTCSVDMFVIGARLVTCSVDMFVIEARLVTCSVDIFVIGARLVTCSVDMFVIEARLVTCSVDIFVIGARLVTCSVDMFVIGARLVTCSVDMFVIEARLVTCSVDIFVIGASLVTCSVDMFVIEARLVTCSVDMFVIGARLVTCSVDMFVIEARLVTCSVDMFVIGARLVTCSVDMFVIGARLVTCSVDMFVIEASLVTCSVDIFIIGARLVTCSVDMFVIGARLVTCSVDMFVIGARLVTCSVDMFVIGARLVTCSVDMFFTGARLYMLFLTYVNMPRHSRRLLGRNTAASRRYRNARAIETPLQSETRRALRRLRYSEARVAATQTMQVPVQRIQLWTHKPFSGLQYNAHIDYKADSSVDIGQMSRECRCNQSDVSTCESAYPSTILCTAILQHVQDTLDHSISTRTISRRLDANGLHSCRPLRRLPLTPPNRRQRLEWCRARSTWMTEWHRIVFSDESRFCLSSDSRRVRVWRRCGERSNPAAIVERPTVRQRGIMVWGAIAYDSRSPLLRIQGTMTAQRYVDDVLRPVTLPYLQGVPNALYQQDNARPHTARIRQQALQDVQMLPWPPYSPELSPIEHVWDIIGRRLHALPQPRSEDELWQMVEREWRAIPQDAIRTLIDSLPRRVAACIAVREEKKKYNNNNMAENAIRPPKQIGLNELNKEGWESWLESFEWYEIATQLSSKAPEVQVAIFMAAMGREAQNIFKSFNLNNADKNNLSIVKDKFNNYFSPKLNTTIERFKFNQMKQKEDESFNDFLTRIKLQIANCKYAVMSDELLKDRIVVGIINNEIRERLLSEADLNLEKATQICIACENATNQMKHVLSDSDKQVAVTKMNSKKWEDRKEPRKENTTNQSHKIIENCRNCGRSHKINQCPAYQKRCNKCKKLNHFANLCRSQNTNSYKVRQIVGSPEPEMNQEFVIQSVENTNLTEDWYEEVKIKGKKVNMKLDTGAQCNVLPLSLAGRLNLEIQRSPVKSLISFSGHRIPVEGQSLAMCMVKNMTAYIRFIISRDNTCPILGRQTCSNLGLVKRVNTCQVITQEYQELFEGIGCLKGYEYEAKFQTSDMNMQVRPPRPIPLSIKESVKKELEEMEDNGIIKKVNYPTPISSQMVIAKQKGKIRICIDPSDINKVILRSHFPLRTFDQIAVNLHGSKYFTKLDLKKGYWQIKVAPNSQRYFTFSTPWGRYMFLRVPFGIKTAPEIFQKIMADLLQDLEGTENSMDDILIHAPDPQTLEIRTRAVLQRLKENGIKLNRDKCKFQLQEVQFLGHIVTTEGIKIDPEKVRAIGEIKSPSNKQELQRLLGMVQYLSRFIPNLAEKTKNMRLLLKKDTPWLWDESLDRDLLEIKTLLRTAPTLKFFNPNGNLTLSVDASSYALGAVLLQNGKPIAYASSALNSTQQNYAQIEKEALAIKFGCDKFHQLIYGKTVDVETDHRPLETIFKKPLSKAPPRLQRIFLQIQQYDLRIKYKKGKELLTADLLSRDCSYEDTYLEENFEVLMTTPTNKSSYEELQALTKEDQELQELKNLILYGWPNYKSAVPESCKKYWPYRDELSTNEDLIFKGSRVFIPLRWKAKILKLIHEGHQGTNSCLRRARDAIYWHGMSQDIINTVENCRTCQANQRNKTKEPMIIKEIPSLPWEIVAADIFSIKGKNYLLITDNYSGFIDFKEMKTMNSAETIESLKKWFSVHGIPRLLETDNGPNFTSRDFKDFQKKWLFDHQTSSPLYPKSNGLAERAVQTAKNLIRKCLDSGQEVELALLNFYNTPRDGLPSPAQCLFSRRTRTLLPTSTHQLEPEIQKGHTQNLRNKRERQKTHHDKTAKTTRSFKEGEKIMLKQHHREWIPARVTQEVAPRSYKVQTPTGEYRRNSSFMRHTNLESPKQQRRRIPEIPKSTLPEGPGPSGDKEQAQVPEELNTSPRAFTGQEPRSDHQNAEHKNGTLPITT</sequence>
<feature type="compositionally biased region" description="Basic residues" evidence="8">
    <location>
        <begin position="1829"/>
        <end position="1839"/>
    </location>
</feature>
<dbReference type="InterPro" id="IPR043128">
    <property type="entry name" value="Rev_trsase/Diguanyl_cyclase"/>
</dbReference>
<dbReference type="CDD" id="cd09274">
    <property type="entry name" value="RNase_HI_RT_Ty3"/>
    <property type="match status" value="1"/>
</dbReference>
<dbReference type="InterPro" id="IPR001584">
    <property type="entry name" value="Integrase_cat-core"/>
</dbReference>
<evidence type="ECO:0000256" key="1">
    <source>
        <dbReference type="ARBA" id="ARBA00012493"/>
    </source>
</evidence>
<dbReference type="Pfam" id="PF13650">
    <property type="entry name" value="Asp_protease_2"/>
    <property type="match status" value="1"/>
</dbReference>
<feature type="compositionally biased region" description="Polar residues" evidence="8">
    <location>
        <begin position="1879"/>
        <end position="1902"/>
    </location>
</feature>
<evidence type="ECO:0000313" key="11">
    <source>
        <dbReference type="EMBL" id="UYV61518.1"/>
    </source>
</evidence>
<feature type="compositionally biased region" description="Basic and acidic residues" evidence="8">
    <location>
        <begin position="1948"/>
        <end position="1959"/>
    </location>
</feature>
<feature type="region of interest" description="Disordered" evidence="8">
    <location>
        <begin position="1875"/>
        <end position="1966"/>
    </location>
</feature>
<dbReference type="InterPro" id="IPR012337">
    <property type="entry name" value="RNaseH-like_sf"/>
</dbReference>
<dbReference type="InterPro" id="IPR021109">
    <property type="entry name" value="Peptidase_aspartic_dom_sf"/>
</dbReference>
<feature type="domain" description="Reverse transcriptase" evidence="9">
    <location>
        <begin position="1121"/>
        <end position="1297"/>
    </location>
</feature>
<dbReference type="Pfam" id="PF17921">
    <property type="entry name" value="Integrase_H2C2"/>
    <property type="match status" value="1"/>
</dbReference>
<dbReference type="PROSITE" id="PS50878">
    <property type="entry name" value="RT_POL"/>
    <property type="match status" value="1"/>
</dbReference>
<dbReference type="InterPro" id="IPR038717">
    <property type="entry name" value="Tc1-like_DDE_dom"/>
</dbReference>
<keyword evidence="6" id="KW-0378">Hydrolase</keyword>
<dbReference type="InterPro" id="IPR041588">
    <property type="entry name" value="Integrase_H2C2"/>
</dbReference>
<evidence type="ECO:0000256" key="2">
    <source>
        <dbReference type="ARBA" id="ARBA00022679"/>
    </source>
</evidence>
<feature type="region of interest" description="Disordered" evidence="8">
    <location>
        <begin position="1820"/>
        <end position="1846"/>
    </location>
</feature>
<dbReference type="InterPro" id="IPR002492">
    <property type="entry name" value="Transposase_Tc1-like"/>
</dbReference>
<dbReference type="Gene3D" id="2.40.70.10">
    <property type="entry name" value="Acid Proteases"/>
    <property type="match status" value="1"/>
</dbReference>
<dbReference type="InterPro" id="IPR041373">
    <property type="entry name" value="RT_RNaseH"/>
</dbReference>
<evidence type="ECO:0000256" key="8">
    <source>
        <dbReference type="SAM" id="MobiDB-lite"/>
    </source>
</evidence>
<accession>A0ABY6JYB8</accession>
<dbReference type="PANTHER" id="PTHR37984:SF7">
    <property type="entry name" value="INTEGRASE CATALYTIC DOMAIN-CONTAINING PROTEIN"/>
    <property type="match status" value="1"/>
</dbReference>
<dbReference type="Gene3D" id="3.30.420.10">
    <property type="entry name" value="Ribonuclease H-like superfamily/Ribonuclease H"/>
    <property type="match status" value="2"/>
</dbReference>
<keyword evidence="2" id="KW-0808">Transferase</keyword>
<dbReference type="Gene3D" id="3.10.10.10">
    <property type="entry name" value="HIV Type 1 Reverse Transcriptase, subunit A, domain 1"/>
    <property type="match status" value="1"/>
</dbReference>
<keyword evidence="12" id="KW-1185">Reference proteome</keyword>
<evidence type="ECO:0000256" key="4">
    <source>
        <dbReference type="ARBA" id="ARBA00022722"/>
    </source>
</evidence>
<dbReference type="PANTHER" id="PTHR37984">
    <property type="entry name" value="PROTEIN CBG26694"/>
    <property type="match status" value="1"/>
</dbReference>
<dbReference type="Pfam" id="PF17917">
    <property type="entry name" value="RT_RNaseH"/>
    <property type="match status" value="1"/>
</dbReference>
<dbReference type="CDD" id="cd05481">
    <property type="entry name" value="retropepsin_like_LTR_1"/>
    <property type="match status" value="1"/>
</dbReference>
<dbReference type="Proteomes" id="UP001235939">
    <property type="component" value="Chromosome 01"/>
</dbReference>
<evidence type="ECO:0000256" key="5">
    <source>
        <dbReference type="ARBA" id="ARBA00022759"/>
    </source>
</evidence>
<organism evidence="11 12">
    <name type="scientific">Cordylochernes scorpioides</name>
    <dbReference type="NCBI Taxonomy" id="51811"/>
    <lineage>
        <taxon>Eukaryota</taxon>
        <taxon>Metazoa</taxon>
        <taxon>Ecdysozoa</taxon>
        <taxon>Arthropoda</taxon>
        <taxon>Chelicerata</taxon>
        <taxon>Arachnida</taxon>
        <taxon>Pseudoscorpiones</taxon>
        <taxon>Cheliferoidea</taxon>
        <taxon>Chernetidae</taxon>
        <taxon>Cordylochernes</taxon>
    </lineage>
</organism>
<keyword evidence="7" id="KW-0695">RNA-directed DNA polymerase</keyword>
<protein>
    <recommendedName>
        <fullName evidence="1">RNA-directed DNA polymerase</fullName>
        <ecNumber evidence="1">2.7.7.49</ecNumber>
    </recommendedName>
</protein>
<dbReference type="EC" id="2.7.7.49" evidence="1"/>
<dbReference type="Gene3D" id="3.30.70.270">
    <property type="match status" value="2"/>
</dbReference>
<dbReference type="SUPFAM" id="SSF56672">
    <property type="entry name" value="DNA/RNA polymerases"/>
    <property type="match status" value="1"/>
</dbReference>
<dbReference type="InterPro" id="IPR050951">
    <property type="entry name" value="Retrovirus_Pol_polyprotein"/>
</dbReference>
<dbReference type="SUPFAM" id="SSF53098">
    <property type="entry name" value="Ribonuclease H-like"/>
    <property type="match status" value="1"/>
</dbReference>
<dbReference type="InterPro" id="IPR036397">
    <property type="entry name" value="RNaseH_sf"/>
</dbReference>
<keyword evidence="4" id="KW-0540">Nuclease</keyword>
<dbReference type="Pfam" id="PF01498">
    <property type="entry name" value="HTH_Tnp_Tc3_2"/>
    <property type="match status" value="1"/>
</dbReference>
<feature type="non-terminal residue" evidence="11">
    <location>
        <position position="1966"/>
    </location>
</feature>
<evidence type="ECO:0000256" key="6">
    <source>
        <dbReference type="ARBA" id="ARBA00022801"/>
    </source>
</evidence>
<reference evidence="11 12" key="1">
    <citation type="submission" date="2022-01" db="EMBL/GenBank/DDBJ databases">
        <title>A chromosomal length assembly of Cordylochernes scorpioides.</title>
        <authorList>
            <person name="Zeh D."/>
            <person name="Zeh J."/>
        </authorList>
    </citation>
    <scope>NUCLEOTIDE SEQUENCE [LARGE SCALE GENOMIC DNA]</scope>
    <source>
        <strain evidence="11">IN4F17</strain>
        <tissue evidence="11">Whole Body</tissue>
    </source>
</reference>
<dbReference type="SUPFAM" id="SSF50630">
    <property type="entry name" value="Acid proteases"/>
    <property type="match status" value="1"/>
</dbReference>
<keyword evidence="3" id="KW-0548">Nucleotidyltransferase</keyword>
<dbReference type="InterPro" id="IPR043502">
    <property type="entry name" value="DNA/RNA_pol_sf"/>
</dbReference>
<evidence type="ECO:0000256" key="7">
    <source>
        <dbReference type="ARBA" id="ARBA00022918"/>
    </source>
</evidence>
<dbReference type="PROSITE" id="PS50994">
    <property type="entry name" value="INTEGRASE"/>
    <property type="match status" value="1"/>
</dbReference>
<evidence type="ECO:0000313" key="12">
    <source>
        <dbReference type="Proteomes" id="UP001235939"/>
    </source>
</evidence>
<gene>
    <name evidence="11" type="ORF">LAZ67_1005131</name>
</gene>
<dbReference type="CDD" id="cd01647">
    <property type="entry name" value="RT_LTR"/>
    <property type="match status" value="1"/>
</dbReference>
<dbReference type="Pfam" id="PF00078">
    <property type="entry name" value="RVT_1"/>
    <property type="match status" value="1"/>
</dbReference>
<keyword evidence="5" id="KW-0255">Endonuclease</keyword>
<dbReference type="InterPro" id="IPR000477">
    <property type="entry name" value="RT_dom"/>
</dbReference>
<dbReference type="Gene3D" id="1.10.340.70">
    <property type="match status" value="1"/>
</dbReference>
<evidence type="ECO:0000256" key="3">
    <source>
        <dbReference type="ARBA" id="ARBA00022695"/>
    </source>
</evidence>
<proteinExistence type="predicted"/>
<feature type="domain" description="Integrase catalytic" evidence="10">
    <location>
        <begin position="1658"/>
        <end position="1826"/>
    </location>
</feature>
<dbReference type="Pfam" id="PF13358">
    <property type="entry name" value="DDE_3"/>
    <property type="match status" value="1"/>
</dbReference>
<evidence type="ECO:0000259" key="10">
    <source>
        <dbReference type="PROSITE" id="PS50994"/>
    </source>
</evidence>
<dbReference type="Pfam" id="PF00665">
    <property type="entry name" value="rve"/>
    <property type="match status" value="1"/>
</dbReference>
<evidence type="ECO:0000259" key="9">
    <source>
        <dbReference type="PROSITE" id="PS50878"/>
    </source>
</evidence>